<dbReference type="EMBL" id="BK014743">
    <property type="protein sequence ID" value="DAD73750.1"/>
    <property type="molecule type" value="Genomic_DNA"/>
</dbReference>
<sequence length="83" mass="9299">MTNLIFSCSVCVLSLVIAFQAWYFRNFSVVLMRLIAELQCLKAEAIHQSSECACKGTLSEPNEIDQTAPKQSIRPVQDFSDGR</sequence>
<accession>A0A8S5LUN5</accession>
<name>A0A8S5LUN5_9CAUD</name>
<feature type="region of interest" description="Disordered" evidence="1">
    <location>
        <begin position="60"/>
        <end position="83"/>
    </location>
</feature>
<organism evidence="2">
    <name type="scientific">Podoviridae sp. ctrub15</name>
    <dbReference type="NCBI Taxonomy" id="2826581"/>
    <lineage>
        <taxon>Viruses</taxon>
        <taxon>Duplodnaviria</taxon>
        <taxon>Heunggongvirae</taxon>
        <taxon>Uroviricota</taxon>
        <taxon>Caudoviricetes</taxon>
    </lineage>
</organism>
<evidence type="ECO:0000313" key="2">
    <source>
        <dbReference type="EMBL" id="DAD73750.1"/>
    </source>
</evidence>
<protein>
    <submittedName>
        <fullName evidence="2">Uncharacterized protein</fullName>
    </submittedName>
</protein>
<evidence type="ECO:0000256" key="1">
    <source>
        <dbReference type="SAM" id="MobiDB-lite"/>
    </source>
</evidence>
<proteinExistence type="predicted"/>
<reference evidence="2" key="1">
    <citation type="journal article" date="2021" name="Proc. Natl. Acad. Sci. U.S.A.">
        <title>A Catalog of Tens of Thousands of Viruses from Human Metagenomes Reveals Hidden Associations with Chronic Diseases.</title>
        <authorList>
            <person name="Tisza M.J."/>
            <person name="Buck C.B."/>
        </authorList>
    </citation>
    <scope>NUCLEOTIDE SEQUENCE</scope>
    <source>
        <strain evidence="2">Ctrub15</strain>
    </source>
</reference>